<evidence type="ECO:0000256" key="5">
    <source>
        <dbReference type="SAM" id="Phobius"/>
    </source>
</evidence>
<dbReference type="Gene3D" id="1.20.1560.10">
    <property type="entry name" value="ABC transporter type 1, transmembrane domain"/>
    <property type="match status" value="1"/>
</dbReference>
<keyword evidence="9" id="KW-1185">Reference proteome</keyword>
<accession>G4SW05</accession>
<dbReference type="InterPro" id="IPR039421">
    <property type="entry name" value="Type_1_exporter"/>
</dbReference>
<evidence type="ECO:0000313" key="9">
    <source>
        <dbReference type="Proteomes" id="UP000008315"/>
    </source>
</evidence>
<dbReference type="SUPFAM" id="SSF90123">
    <property type="entry name" value="ABC transporter transmembrane region"/>
    <property type="match status" value="1"/>
</dbReference>
<reference evidence="9" key="1">
    <citation type="journal article" date="2012" name="J. Bacteriol.">
        <title>Genome sequence of the haloalkaliphilic methanotrophic bacterium Methylomicrobium alcaliphilum 20Z.</title>
        <authorList>
            <person name="Vuilleumier S."/>
            <person name="Khmelenina V.N."/>
            <person name="Bringel F."/>
            <person name="Reshetnikov A.S."/>
            <person name="Lajus A."/>
            <person name="Mangenot S."/>
            <person name="Rouy Z."/>
            <person name="Op den Camp H.J."/>
            <person name="Jetten M.S."/>
            <person name="Dispirito A.A."/>
            <person name="Dunfield P."/>
            <person name="Klotz M.G."/>
            <person name="Semrau J.D."/>
            <person name="Stein L.Y."/>
            <person name="Barbe V."/>
            <person name="Medigue C."/>
            <person name="Trotsenko Y.A."/>
            <person name="Kalyuzhnaya M.G."/>
        </authorList>
    </citation>
    <scope>NUCLEOTIDE SEQUENCE [LARGE SCALE GENOMIC DNA]</scope>
    <source>
        <strain evidence="9">DSM 19304 / NCIMB 14124 / VKM B-2133 / 20Z</strain>
    </source>
</reference>
<name>G4SW05_META2</name>
<dbReference type="PROSITE" id="PS50893">
    <property type="entry name" value="ABC_TRANSPORTER_2"/>
    <property type="match status" value="1"/>
</dbReference>
<dbReference type="InterPro" id="IPR027417">
    <property type="entry name" value="P-loop_NTPase"/>
</dbReference>
<keyword evidence="3 5" id="KW-1133">Transmembrane helix</keyword>
<dbReference type="InterPro" id="IPR011527">
    <property type="entry name" value="ABC1_TM_dom"/>
</dbReference>
<dbReference type="GO" id="GO:0016887">
    <property type="term" value="F:ATP hydrolysis activity"/>
    <property type="evidence" value="ECO:0007669"/>
    <property type="project" value="InterPro"/>
</dbReference>
<evidence type="ECO:0000259" key="7">
    <source>
        <dbReference type="PROSITE" id="PS50929"/>
    </source>
</evidence>
<gene>
    <name evidence="8" type="ordered locus">MEALZ_0226</name>
</gene>
<dbReference type="AlphaFoldDB" id="G4SW05"/>
<keyword evidence="8" id="KW-0547">Nucleotide-binding</keyword>
<feature type="transmembrane region" description="Helical" evidence="5">
    <location>
        <begin position="394"/>
        <end position="416"/>
    </location>
</feature>
<dbReference type="EMBL" id="FO082060">
    <property type="protein sequence ID" value="CCE21926.1"/>
    <property type="molecule type" value="Genomic_DNA"/>
</dbReference>
<comment type="subcellular location">
    <subcellularLocation>
        <location evidence="1">Cell membrane</location>
        <topology evidence="1">Multi-pass membrane protein</topology>
    </subcellularLocation>
</comment>
<dbReference type="PANTHER" id="PTHR43394:SF4">
    <property type="entry name" value="TOXIN SECRETION ABC TRANSPORTER ATP-BINDING PROTEIN"/>
    <property type="match status" value="1"/>
</dbReference>
<dbReference type="SUPFAM" id="SSF52540">
    <property type="entry name" value="P-loop containing nucleoside triphosphate hydrolases"/>
    <property type="match status" value="1"/>
</dbReference>
<keyword evidence="8" id="KW-0067">ATP-binding</keyword>
<feature type="domain" description="ABC transporter" evidence="6">
    <location>
        <begin position="483"/>
        <end position="689"/>
    </location>
</feature>
<dbReference type="GO" id="GO:0015421">
    <property type="term" value="F:ABC-type oligopeptide transporter activity"/>
    <property type="evidence" value="ECO:0007669"/>
    <property type="project" value="TreeGrafter"/>
</dbReference>
<dbReference type="PANTHER" id="PTHR43394">
    <property type="entry name" value="ATP-DEPENDENT PERMEASE MDL1, MITOCHONDRIAL"/>
    <property type="match status" value="1"/>
</dbReference>
<dbReference type="STRING" id="1091494.MEALZ_0226"/>
<proteinExistence type="predicted"/>
<feature type="domain" description="ABC transmembrane type-1" evidence="7">
    <location>
        <begin position="172"/>
        <end position="442"/>
    </location>
</feature>
<evidence type="ECO:0000256" key="1">
    <source>
        <dbReference type="ARBA" id="ARBA00004651"/>
    </source>
</evidence>
<dbReference type="Pfam" id="PF00664">
    <property type="entry name" value="ABC_membrane"/>
    <property type="match status" value="1"/>
</dbReference>
<dbReference type="KEGG" id="mah:MEALZ_0226"/>
<feature type="transmembrane region" description="Helical" evidence="5">
    <location>
        <begin position="210"/>
        <end position="231"/>
    </location>
</feature>
<feature type="transmembrane region" description="Helical" evidence="5">
    <location>
        <begin position="307"/>
        <end position="325"/>
    </location>
</feature>
<keyword evidence="2 5" id="KW-0812">Transmembrane</keyword>
<dbReference type="GO" id="GO:0005524">
    <property type="term" value="F:ATP binding"/>
    <property type="evidence" value="ECO:0007669"/>
    <property type="project" value="UniProtKB-KW"/>
</dbReference>
<dbReference type="GO" id="GO:0005886">
    <property type="term" value="C:plasma membrane"/>
    <property type="evidence" value="ECO:0007669"/>
    <property type="project" value="UniProtKB-SubCell"/>
</dbReference>
<dbReference type="Pfam" id="PF00005">
    <property type="entry name" value="ABC_tran"/>
    <property type="match status" value="1"/>
</dbReference>
<evidence type="ECO:0000256" key="2">
    <source>
        <dbReference type="ARBA" id="ARBA00022692"/>
    </source>
</evidence>
<feature type="transmembrane region" description="Helical" evidence="5">
    <location>
        <begin position="279"/>
        <end position="301"/>
    </location>
</feature>
<dbReference type="Proteomes" id="UP000008315">
    <property type="component" value="Chromosome"/>
</dbReference>
<evidence type="ECO:0000313" key="8">
    <source>
        <dbReference type="EMBL" id="CCE21926.1"/>
    </source>
</evidence>
<evidence type="ECO:0000256" key="4">
    <source>
        <dbReference type="ARBA" id="ARBA00023136"/>
    </source>
</evidence>
<evidence type="ECO:0000256" key="3">
    <source>
        <dbReference type="ARBA" id="ARBA00022989"/>
    </source>
</evidence>
<keyword evidence="4 5" id="KW-0472">Membrane</keyword>
<sequence>MTQKAFSQTVLRTLFDYLLSEMGSSAHDKGLHQHEVPSSAVSDNFHLTANKLGLISHELMLTIDQAAIASGHLTQLLKPLDDGRWLVLSGFSRGRIKGTLIDGHLVTAHVFKLNELMELLNCPCDRLLEWYLVELKAPMDASSHHEHDHEHMPPLQRLFEMIKVEKKDLWHVIVLAIASGLLSLATPAAVQSLVNTVALGGMMQPLTVLSTLLFIFLVFYGAISIIQSYLVELIQRRVFVRMAADLGNRLPNVEWSKYDDKNGQELVNRFFDILTVQKAGAFLLLDGFAIAMQGVIGLLVLAAYHPLLLLFGLIVVLWIAFVIFVQGRKGVETSIDESYAKYAVVAWLETLARNGQTFKFSGGPELARERTDELAYEYLNTRKRHYRILLNQQYSLYALYAVASTTLLAVGGILVMEGQLSLGQLVAAELIVSGVLASFAQLKKKLESYYDLMAGVDKLGHLLDLTVERETGDVLKLSEPAHVGVYDLTLTYHNRYTAFKNMTFEIMPGEKVALFGGPGTGKSSLAELLTGLRLPSHGHVEINHIDMREIRLESLRQSVAVAGRTEIIEDTIIENVRLGRPDISVHQVRDVVNRLGIFPEQKQLPEGLYTVLNSAGSPLSSSQTRKLLLARAIIGNPRVLILDELLDDWKHFADSPARDVLFADDAPWTLLVLTGSKTIAQICQRTIDL</sequence>
<organism evidence="8 9">
    <name type="scientific">Methylotuvimicrobium alcaliphilum (strain DSM 19304 / NCIMB 14124 / VKM B-2133 / 20Z)</name>
    <name type="common">Methylomicrobium alcaliphilum</name>
    <dbReference type="NCBI Taxonomy" id="1091494"/>
    <lineage>
        <taxon>Bacteria</taxon>
        <taxon>Pseudomonadati</taxon>
        <taxon>Pseudomonadota</taxon>
        <taxon>Gammaproteobacteria</taxon>
        <taxon>Methylococcales</taxon>
        <taxon>Methylococcaceae</taxon>
        <taxon>Methylotuvimicrobium</taxon>
    </lineage>
</organism>
<evidence type="ECO:0000259" key="6">
    <source>
        <dbReference type="PROSITE" id="PS50893"/>
    </source>
</evidence>
<dbReference type="InterPro" id="IPR003439">
    <property type="entry name" value="ABC_transporter-like_ATP-bd"/>
</dbReference>
<protein>
    <submittedName>
        <fullName evidence="8">Toxin secretion ABC transporter ATP-binding protein</fullName>
    </submittedName>
</protein>
<dbReference type="PROSITE" id="PS50929">
    <property type="entry name" value="ABC_TM1F"/>
    <property type="match status" value="1"/>
</dbReference>
<dbReference type="InterPro" id="IPR036640">
    <property type="entry name" value="ABC1_TM_sf"/>
</dbReference>
<dbReference type="RefSeq" id="WP_014146735.1">
    <property type="nucleotide sequence ID" value="NC_016112.1"/>
</dbReference>
<dbReference type="PATRIC" id="fig|271065.3.peg.236"/>
<dbReference type="Gene3D" id="3.40.50.300">
    <property type="entry name" value="P-loop containing nucleotide triphosphate hydrolases"/>
    <property type="match status" value="1"/>
</dbReference>
<dbReference type="HOGENOM" id="CLU_000604_60_1_6"/>
<feature type="transmembrane region" description="Helical" evidence="5">
    <location>
        <begin position="169"/>
        <end position="190"/>
    </location>
</feature>